<dbReference type="Proteomes" id="UP001632037">
    <property type="component" value="Unassembled WGS sequence"/>
</dbReference>
<evidence type="ECO:0000313" key="4">
    <source>
        <dbReference type="Proteomes" id="UP001632037"/>
    </source>
</evidence>
<feature type="transmembrane region" description="Helical" evidence="2">
    <location>
        <begin position="504"/>
        <end position="529"/>
    </location>
</feature>
<evidence type="ECO:0000256" key="1">
    <source>
        <dbReference type="SAM" id="MobiDB-lite"/>
    </source>
</evidence>
<keyword evidence="4" id="KW-1185">Reference proteome</keyword>
<reference evidence="3 4" key="1">
    <citation type="submission" date="2024-09" db="EMBL/GenBank/DDBJ databases">
        <title>Genome sequencing and assembly of Phytophthora oleae, isolate VK10A, causative agent of rot of olive drupes.</title>
        <authorList>
            <person name="Conti Taguali S."/>
            <person name="Riolo M."/>
            <person name="La Spada F."/>
            <person name="Cacciola S.O."/>
            <person name="Dionisio G."/>
        </authorList>
    </citation>
    <scope>NUCLEOTIDE SEQUENCE [LARGE SCALE GENOMIC DNA]</scope>
    <source>
        <strain evidence="3 4">VK10A</strain>
    </source>
</reference>
<evidence type="ECO:0000313" key="3">
    <source>
        <dbReference type="EMBL" id="KAL3663017.1"/>
    </source>
</evidence>
<comment type="caution">
    <text evidence="3">The sequence shown here is derived from an EMBL/GenBank/DDBJ whole genome shotgun (WGS) entry which is preliminary data.</text>
</comment>
<organism evidence="3 4">
    <name type="scientific">Phytophthora oleae</name>
    <dbReference type="NCBI Taxonomy" id="2107226"/>
    <lineage>
        <taxon>Eukaryota</taxon>
        <taxon>Sar</taxon>
        <taxon>Stramenopiles</taxon>
        <taxon>Oomycota</taxon>
        <taxon>Peronosporomycetes</taxon>
        <taxon>Peronosporales</taxon>
        <taxon>Peronosporaceae</taxon>
        <taxon>Phytophthora</taxon>
    </lineage>
</organism>
<feature type="compositionally biased region" description="Polar residues" evidence="1">
    <location>
        <begin position="695"/>
        <end position="715"/>
    </location>
</feature>
<keyword evidence="2" id="KW-0472">Membrane</keyword>
<feature type="transmembrane region" description="Helical" evidence="2">
    <location>
        <begin position="438"/>
        <end position="460"/>
    </location>
</feature>
<proteinExistence type="predicted"/>
<sequence>MKPLEVYLPCLARLAALLCLYSLDVLDLYAKLAWVGPSESFSFEVMHEHSFDYEPLPRPVFLDESESIPTTALGTELLRVSGWTSLYDKCSDLYATKGERFDMVKAVNCQLGAPFTAEQYIASELVLSATLGVDSVAWASCQLLFFHRRPPLCQENIVTLFYQRYQLTESEVDYEKMAPINSMAEAEILRMIKLLSRSHPLSSVVCAHGFESTAGPGHYNADVVVCGSPNIFESAFVGMFAKSFTELLDELAHLAVDKVNIMGFELISRQNSRSHFILREQDGEIVAVEENATNFSTFGHLGVVLILVDVALFIAHVRAAFDTCRTFGWKELVGFQEVTKEVTNNESDQYGDANWLLLYRSLYRSTAIASLTISSALISWLVNFPFALMWYADSKGNAFAFVSAVRLWMLVLCLLNLLWSLIVRLCEVRAYNVVKSTFVNPLEVIAASAFVIIVQTGRLFEVAGVRRQLENQQEIDNEAFPDRSALSNVFNEEVDGFATTPPHMIHVLFGPLAVVVTESLGLVVLVLIAKSMYYRRRLLQDEDDSANSVSVVDFDDIDGHLTGQVVAPLIRHRRTKPYRRLPLEELLRTPARANSLMRCCFDIDKVEDDGLTYILPHVYYDFGVVVSDTGLLRTRRGFSTVIQRRIDVDKFFAPAERTPVLPSPLKTLRGSFRHSLSKAKLVLKSMQSPVVPPKSMQSPVVSPKNMQSPVATQGSPLPHRTLVELRQSPMSRSMRRRKSMEELLDVAPPVHPFPK</sequence>
<keyword evidence="2" id="KW-0812">Transmembrane</keyword>
<keyword evidence="2" id="KW-1133">Transmembrane helix</keyword>
<feature type="transmembrane region" description="Helical" evidence="2">
    <location>
        <begin position="367"/>
        <end position="392"/>
    </location>
</feature>
<feature type="region of interest" description="Disordered" evidence="1">
    <location>
        <begin position="688"/>
        <end position="718"/>
    </location>
</feature>
<gene>
    <name evidence="3" type="ORF">V7S43_011960</name>
</gene>
<evidence type="ECO:0008006" key="5">
    <source>
        <dbReference type="Google" id="ProtNLM"/>
    </source>
</evidence>
<feature type="transmembrane region" description="Helical" evidence="2">
    <location>
        <begin position="398"/>
        <end position="426"/>
    </location>
</feature>
<dbReference type="AlphaFoldDB" id="A0ABD3F854"/>
<feature type="transmembrane region" description="Helical" evidence="2">
    <location>
        <begin position="298"/>
        <end position="321"/>
    </location>
</feature>
<dbReference type="EMBL" id="JBIMZQ010000029">
    <property type="protein sequence ID" value="KAL3663017.1"/>
    <property type="molecule type" value="Genomic_DNA"/>
</dbReference>
<evidence type="ECO:0000256" key="2">
    <source>
        <dbReference type="SAM" id="Phobius"/>
    </source>
</evidence>
<name>A0ABD3F854_9STRA</name>
<accession>A0ABD3F854</accession>
<protein>
    <recommendedName>
        <fullName evidence="5">Transmembrane protein</fullName>
    </recommendedName>
</protein>